<evidence type="ECO:0000313" key="2">
    <source>
        <dbReference type="Proteomes" id="UP000198852"/>
    </source>
</evidence>
<name>A0A1I6NTJ7_9PSEU</name>
<reference evidence="2" key="1">
    <citation type="submission" date="2016-10" db="EMBL/GenBank/DDBJ databases">
        <authorList>
            <person name="Varghese N."/>
            <person name="Submissions S."/>
        </authorList>
    </citation>
    <scope>NUCLEOTIDE SEQUENCE [LARGE SCALE GENOMIC DNA]</scope>
    <source>
        <strain evidence="2">DSM 44771</strain>
    </source>
</reference>
<dbReference type="Proteomes" id="UP000198852">
    <property type="component" value="Unassembled WGS sequence"/>
</dbReference>
<proteinExistence type="predicted"/>
<gene>
    <name evidence="1" type="ORF">SAMN05660874_00094</name>
</gene>
<dbReference type="AlphaFoldDB" id="A0A1I6NTJ7"/>
<dbReference type="EMBL" id="FOZX01000001">
    <property type="protein sequence ID" value="SFS31195.1"/>
    <property type="molecule type" value="Genomic_DNA"/>
</dbReference>
<evidence type="ECO:0000313" key="1">
    <source>
        <dbReference type="EMBL" id="SFS31195.1"/>
    </source>
</evidence>
<keyword evidence="2" id="KW-1185">Reference proteome</keyword>
<dbReference type="STRING" id="95161.SAMN05660874_00094"/>
<accession>A0A1I6NTJ7</accession>
<protein>
    <submittedName>
        <fullName evidence="1">Uncharacterized protein</fullName>
    </submittedName>
</protein>
<organism evidence="1 2">
    <name type="scientific">Saccharopolyspora flava</name>
    <dbReference type="NCBI Taxonomy" id="95161"/>
    <lineage>
        <taxon>Bacteria</taxon>
        <taxon>Bacillati</taxon>
        <taxon>Actinomycetota</taxon>
        <taxon>Actinomycetes</taxon>
        <taxon>Pseudonocardiales</taxon>
        <taxon>Pseudonocardiaceae</taxon>
        <taxon>Saccharopolyspora</taxon>
    </lineage>
</organism>
<dbReference type="RefSeq" id="WP_093412842.1">
    <property type="nucleotide sequence ID" value="NZ_FOZX01000001.1"/>
</dbReference>
<dbReference type="OrthoDB" id="3694704at2"/>
<sequence length="103" mass="11212">MTAPGAQYGLNDAQLQQIIEATNQSLSQMRQLNNQVQMQASSLGQANQSDSGRMLVDKFGVWAGDFSRIENELNQLNQRVMDVRNASLQAAQQAQDSASGANL</sequence>